<dbReference type="Proteomes" id="UP000310200">
    <property type="component" value="Unassembled WGS sequence"/>
</dbReference>
<protein>
    <submittedName>
        <fullName evidence="2">BCL-6 corepressor</fullName>
    </submittedName>
</protein>
<sequence>MQPPQPPHSPGPVYQQLSNVSRTSFSTAEMLASSSSHSASTYQTANNDRQSQPIVAQRTQYYPRYHHPDITKCAPAPYSQSSIYQSANVAQPSSMAQQPSTRSTPIEQNNTTTSSNVVTQGHCPSEQQRIPGTYGSNIPLTQNSLGGSTAYGSGSATSSQSYRSTSQYQQQVHVWPLPLRVSTTGRIARMGCTLPPRPAPHRRRRSARVSPGQEAPPPITFLRNRSRRIFRVTFLHRICRPPPLRCTIISTSSTSSNSNSSSNNISNRRLCSSNSSILVV</sequence>
<feature type="compositionally biased region" description="Low complexity" evidence="1">
    <location>
        <begin position="109"/>
        <end position="119"/>
    </location>
</feature>
<feature type="region of interest" description="Disordered" evidence="1">
    <location>
        <begin position="88"/>
        <end position="164"/>
    </location>
</feature>
<accession>A0A4S2JSM1</accession>
<feature type="compositionally biased region" description="Pro residues" evidence="1">
    <location>
        <begin position="1"/>
        <end position="10"/>
    </location>
</feature>
<dbReference type="AlphaFoldDB" id="A0A4S2JSM1"/>
<feature type="compositionally biased region" description="Polar residues" evidence="1">
    <location>
        <begin position="88"/>
        <end position="108"/>
    </location>
</feature>
<proteinExistence type="predicted"/>
<keyword evidence="3" id="KW-1185">Reference proteome</keyword>
<dbReference type="STRING" id="300112.A0A4S2JSM1"/>
<evidence type="ECO:0000313" key="3">
    <source>
        <dbReference type="Proteomes" id="UP000310200"/>
    </source>
</evidence>
<evidence type="ECO:0000313" key="2">
    <source>
        <dbReference type="EMBL" id="TGZ39053.1"/>
    </source>
</evidence>
<evidence type="ECO:0000256" key="1">
    <source>
        <dbReference type="SAM" id="MobiDB-lite"/>
    </source>
</evidence>
<feature type="compositionally biased region" description="Polar residues" evidence="1">
    <location>
        <begin position="125"/>
        <end position="145"/>
    </location>
</feature>
<feature type="compositionally biased region" description="Low complexity" evidence="1">
    <location>
        <begin position="146"/>
        <end position="164"/>
    </location>
</feature>
<organism evidence="2 3">
    <name type="scientific">Temnothorax longispinosus</name>
    <dbReference type="NCBI Taxonomy" id="300112"/>
    <lineage>
        <taxon>Eukaryota</taxon>
        <taxon>Metazoa</taxon>
        <taxon>Ecdysozoa</taxon>
        <taxon>Arthropoda</taxon>
        <taxon>Hexapoda</taxon>
        <taxon>Insecta</taxon>
        <taxon>Pterygota</taxon>
        <taxon>Neoptera</taxon>
        <taxon>Endopterygota</taxon>
        <taxon>Hymenoptera</taxon>
        <taxon>Apocrita</taxon>
        <taxon>Aculeata</taxon>
        <taxon>Formicoidea</taxon>
        <taxon>Formicidae</taxon>
        <taxon>Myrmicinae</taxon>
        <taxon>Temnothorax</taxon>
    </lineage>
</organism>
<dbReference type="EMBL" id="QBLH01003331">
    <property type="protein sequence ID" value="TGZ39053.1"/>
    <property type="molecule type" value="Genomic_DNA"/>
</dbReference>
<comment type="caution">
    <text evidence="2">The sequence shown here is derived from an EMBL/GenBank/DDBJ whole genome shotgun (WGS) entry which is preliminary data.</text>
</comment>
<gene>
    <name evidence="2" type="ORF">DBV15_02376</name>
</gene>
<feature type="compositionally biased region" description="Low complexity" evidence="1">
    <location>
        <begin position="24"/>
        <end position="45"/>
    </location>
</feature>
<feature type="region of interest" description="Disordered" evidence="1">
    <location>
        <begin position="191"/>
        <end position="219"/>
    </location>
</feature>
<feature type="region of interest" description="Disordered" evidence="1">
    <location>
        <begin position="1"/>
        <end position="53"/>
    </location>
</feature>
<reference evidence="2 3" key="1">
    <citation type="journal article" date="2019" name="Philos. Trans. R. Soc. Lond., B, Biol. Sci.">
        <title>Ant behaviour and brain gene expression of defending hosts depend on the ecological success of the intruding social parasite.</title>
        <authorList>
            <person name="Kaur R."/>
            <person name="Stoldt M."/>
            <person name="Jongepier E."/>
            <person name="Feldmeyer B."/>
            <person name="Menzel F."/>
            <person name="Bornberg-Bauer E."/>
            <person name="Foitzik S."/>
        </authorList>
    </citation>
    <scope>NUCLEOTIDE SEQUENCE [LARGE SCALE GENOMIC DNA]</scope>
    <source>
        <tissue evidence="2">Whole body</tissue>
    </source>
</reference>
<name>A0A4S2JSM1_9HYME</name>